<evidence type="ECO:0000313" key="9">
    <source>
        <dbReference type="Proteomes" id="UP000012174"/>
    </source>
</evidence>
<dbReference type="InterPro" id="IPR001563">
    <property type="entry name" value="Peptidase_S10"/>
</dbReference>
<accession>M7T9L5</accession>
<keyword evidence="9" id="KW-1185">Reference proteome</keyword>
<dbReference type="GO" id="GO:0006508">
    <property type="term" value="P:proteolysis"/>
    <property type="evidence" value="ECO:0007669"/>
    <property type="project" value="UniProtKB-KW"/>
</dbReference>
<keyword evidence="3" id="KW-0645">Protease</keyword>
<dbReference type="AlphaFoldDB" id="M7T9L5"/>
<keyword evidence="6" id="KW-0325">Glycoprotein</keyword>
<dbReference type="GO" id="GO:0000324">
    <property type="term" value="C:fungal-type vacuole"/>
    <property type="evidence" value="ECO:0007669"/>
    <property type="project" value="TreeGrafter"/>
</dbReference>
<gene>
    <name evidence="8" type="ORF">UCREL1_9734</name>
</gene>
<dbReference type="EMBL" id="KB707241">
    <property type="protein sequence ID" value="EMR63340.1"/>
    <property type="molecule type" value="Genomic_DNA"/>
</dbReference>
<name>M7T9L5_EUTLA</name>
<dbReference type="OrthoDB" id="443318at2759"/>
<proteinExistence type="inferred from homology"/>
<comment type="similarity">
    <text evidence="1">Belongs to the peptidase S10 family.</text>
</comment>
<feature type="signal peptide" evidence="7">
    <location>
        <begin position="1"/>
        <end position="23"/>
    </location>
</feature>
<organism evidence="8 9">
    <name type="scientific">Eutypa lata (strain UCR-EL1)</name>
    <name type="common">Grapevine dieback disease fungus</name>
    <name type="synonym">Eutypa armeniacae</name>
    <dbReference type="NCBI Taxonomy" id="1287681"/>
    <lineage>
        <taxon>Eukaryota</taxon>
        <taxon>Fungi</taxon>
        <taxon>Dikarya</taxon>
        <taxon>Ascomycota</taxon>
        <taxon>Pezizomycotina</taxon>
        <taxon>Sordariomycetes</taxon>
        <taxon>Xylariomycetidae</taxon>
        <taxon>Xylariales</taxon>
        <taxon>Diatrypaceae</taxon>
        <taxon>Eutypa</taxon>
    </lineage>
</organism>
<reference evidence="9" key="1">
    <citation type="journal article" date="2013" name="Genome Announc.">
        <title>Draft genome sequence of the grapevine dieback fungus Eutypa lata UCR-EL1.</title>
        <authorList>
            <person name="Blanco-Ulate B."/>
            <person name="Rolshausen P.E."/>
            <person name="Cantu D."/>
        </authorList>
    </citation>
    <scope>NUCLEOTIDE SEQUENCE [LARGE SCALE GENOMIC DNA]</scope>
    <source>
        <strain evidence="9">UCR-EL1</strain>
    </source>
</reference>
<dbReference type="KEGG" id="ela:UCREL1_9734"/>
<keyword evidence="4 7" id="KW-0732">Signal</keyword>
<dbReference type="OMA" id="PCSVNAD"/>
<evidence type="ECO:0000256" key="2">
    <source>
        <dbReference type="ARBA" id="ARBA00022645"/>
    </source>
</evidence>
<keyword evidence="2 8" id="KW-0121">Carboxypeptidase</keyword>
<evidence type="ECO:0000256" key="3">
    <source>
        <dbReference type="ARBA" id="ARBA00022670"/>
    </source>
</evidence>
<dbReference type="PANTHER" id="PTHR11802:SF189">
    <property type="entry name" value="CARBOXYPEPTIDASE"/>
    <property type="match status" value="1"/>
</dbReference>
<dbReference type="MEROPS" id="S10.016"/>
<dbReference type="PANTHER" id="PTHR11802">
    <property type="entry name" value="SERINE PROTEASE FAMILY S10 SERINE CARBOXYPEPTIDASE"/>
    <property type="match status" value="1"/>
</dbReference>
<dbReference type="HOGENOM" id="CLU_008523_10_3_1"/>
<evidence type="ECO:0000313" key="8">
    <source>
        <dbReference type="EMBL" id="EMR63340.1"/>
    </source>
</evidence>
<keyword evidence="5" id="KW-0378">Hydrolase</keyword>
<evidence type="ECO:0000256" key="7">
    <source>
        <dbReference type="SAM" id="SignalP"/>
    </source>
</evidence>
<dbReference type="Pfam" id="PF00450">
    <property type="entry name" value="Peptidase_S10"/>
    <property type="match status" value="1"/>
</dbReference>
<dbReference type="GO" id="GO:0004185">
    <property type="term" value="F:serine-type carboxypeptidase activity"/>
    <property type="evidence" value="ECO:0007669"/>
    <property type="project" value="InterPro"/>
</dbReference>
<dbReference type="eggNOG" id="KOG1282">
    <property type="taxonomic scope" value="Eukaryota"/>
</dbReference>
<sequence length="602" mass="65312">MLSLGRLLGRGLALCCAFSYTSATVTKSNTTDGIKVTYKEPGICETTPGVKSYSGYVTLPTTERQPYAQKMFFWFFEARNSPEDAPLSVWLQGGPGAPSIDQALDVNGPCIVQEDSNSTVLNPWSWNNHVNMLYVDQPVQAGFSYGEATPSLYDMITGDITAGELSGSPNYTVREGVFSIQDASKAPVTTAAATEVVWEFIQAWMQEFTQYRREKISVWGQSYAGHYAPAFANLLHTRSTPEKRQANGISGRSCEGDGYLDIDVDSVGIINGFIDFEIQGALFPSFAMNNTYGIQAYDQAVADSAYANLTRPGGCQEQMDACKALLPNGYRDQDGSNEIVTEVCGTAFAFCWTNVYYAYDAVSGRDPFDITQLTPTSFPAGYSVGYLTKQWVLEALGAEVDYAQSSNAVGNGFFATGDFVFGGFLEDIESLLDDGIKVALINGDRDFRCNWVGGEAVSLAAEYENSTAFRAAGYEEISTNESYVGGFVRQSGKFSFSRVFQSGHQVSSYQPETAYQIFMRTVFGQDVATGTICLADTPDYGSQGPASVFDVKNEVPSQPDVSCYVLRAPMTGSCTVEQLEALQDGTAVVENDVVVSPLGVRS</sequence>
<evidence type="ECO:0000256" key="6">
    <source>
        <dbReference type="ARBA" id="ARBA00023180"/>
    </source>
</evidence>
<dbReference type="Proteomes" id="UP000012174">
    <property type="component" value="Unassembled WGS sequence"/>
</dbReference>
<protein>
    <submittedName>
        <fullName evidence="8">Putative carboxypeptidase s1 protein</fullName>
    </submittedName>
</protein>
<feature type="chain" id="PRO_5004085392" evidence="7">
    <location>
        <begin position="24"/>
        <end position="602"/>
    </location>
</feature>
<dbReference type="SUPFAM" id="SSF53474">
    <property type="entry name" value="alpha/beta-Hydrolases"/>
    <property type="match status" value="1"/>
</dbReference>
<dbReference type="Gene3D" id="3.40.50.1820">
    <property type="entry name" value="alpha/beta hydrolase"/>
    <property type="match status" value="1"/>
</dbReference>
<dbReference type="PRINTS" id="PR00724">
    <property type="entry name" value="CRBOXYPTASEC"/>
</dbReference>
<evidence type="ECO:0000256" key="4">
    <source>
        <dbReference type="ARBA" id="ARBA00022729"/>
    </source>
</evidence>
<evidence type="ECO:0000256" key="5">
    <source>
        <dbReference type="ARBA" id="ARBA00022801"/>
    </source>
</evidence>
<dbReference type="InterPro" id="IPR029058">
    <property type="entry name" value="AB_hydrolase_fold"/>
</dbReference>
<evidence type="ECO:0000256" key="1">
    <source>
        <dbReference type="ARBA" id="ARBA00009431"/>
    </source>
</evidence>